<dbReference type="eggNOG" id="COG3717">
    <property type="taxonomic scope" value="Bacteria"/>
</dbReference>
<dbReference type="PANTHER" id="PTHR38461">
    <property type="entry name" value="4-DEOXY-L-THREO-5-HEXOSULOSE-URONATE KETOL-ISOMERASE"/>
    <property type="match status" value="1"/>
</dbReference>
<dbReference type="GO" id="GO:0008270">
    <property type="term" value="F:zinc ion binding"/>
    <property type="evidence" value="ECO:0007669"/>
    <property type="project" value="UniProtKB-UniRule"/>
</dbReference>
<keyword evidence="4 7" id="KW-0479">Metal-binding</keyword>
<dbReference type="HOGENOM" id="CLU_062609_0_0_5"/>
<evidence type="ECO:0000313" key="9">
    <source>
        <dbReference type="EMBL" id="ADH90533.1"/>
    </source>
</evidence>
<feature type="binding site" evidence="7">
    <location>
        <position position="247"/>
    </location>
    <ligand>
        <name>Zn(2+)</name>
        <dbReference type="ChEBI" id="CHEBI:29105"/>
    </ligand>
</feature>
<dbReference type="Proteomes" id="UP000006633">
    <property type="component" value="Chromosome"/>
</dbReference>
<dbReference type="CDD" id="cd20491">
    <property type="entry name" value="cupin_KduI_C"/>
    <property type="match status" value="1"/>
</dbReference>
<dbReference type="Gene3D" id="2.60.120.10">
    <property type="entry name" value="Jelly Rolls"/>
    <property type="match status" value="1"/>
</dbReference>
<dbReference type="PIRSF" id="PIRSF006625">
    <property type="entry name" value="KduI"/>
    <property type="match status" value="1"/>
</dbReference>
<organism evidence="9 10">
    <name type="scientific">Ancylobacter novellus (strain ATCC 8093 / DSM 506 / JCM 20403 / CCM 1077 / IAM 12100 / NBRC 12443 / NCIMB 10456)</name>
    <name type="common">Starkeya novella</name>
    <dbReference type="NCBI Taxonomy" id="639283"/>
    <lineage>
        <taxon>Bacteria</taxon>
        <taxon>Pseudomonadati</taxon>
        <taxon>Pseudomonadota</taxon>
        <taxon>Alphaproteobacteria</taxon>
        <taxon>Hyphomicrobiales</taxon>
        <taxon>Xanthobacteraceae</taxon>
        <taxon>Ancylobacter</taxon>
    </lineage>
</organism>
<feature type="region of interest" description="Disordered" evidence="8">
    <location>
        <begin position="130"/>
        <end position="155"/>
    </location>
</feature>
<evidence type="ECO:0000256" key="6">
    <source>
        <dbReference type="ARBA" id="ARBA00023235"/>
    </source>
</evidence>
<dbReference type="GO" id="GO:0042840">
    <property type="term" value="P:D-glucuronate catabolic process"/>
    <property type="evidence" value="ECO:0007669"/>
    <property type="project" value="TreeGrafter"/>
</dbReference>
<comment type="pathway">
    <text evidence="2 7">Glycan metabolism; pectin degradation; 2-dehydro-3-deoxy-D-gluconate from pectin: step 4/5.</text>
</comment>
<dbReference type="GO" id="GO:0045490">
    <property type="term" value="P:pectin catabolic process"/>
    <property type="evidence" value="ECO:0007669"/>
    <property type="project" value="UniProtKB-UniRule"/>
</dbReference>
<dbReference type="InterPro" id="IPR021120">
    <property type="entry name" value="KduI/IolB_isomerase"/>
</dbReference>
<dbReference type="InterPro" id="IPR027449">
    <property type="entry name" value="KduI_N"/>
</dbReference>
<dbReference type="Pfam" id="PF04962">
    <property type="entry name" value="KduI"/>
    <property type="match status" value="1"/>
</dbReference>
<evidence type="ECO:0000256" key="8">
    <source>
        <dbReference type="SAM" id="MobiDB-lite"/>
    </source>
</evidence>
<evidence type="ECO:0000256" key="3">
    <source>
        <dbReference type="ARBA" id="ARBA00008086"/>
    </source>
</evidence>
<feature type="binding site" evidence="7">
    <location>
        <position position="198"/>
    </location>
    <ligand>
        <name>Zn(2+)</name>
        <dbReference type="ChEBI" id="CHEBI:29105"/>
    </ligand>
</feature>
<feature type="binding site" evidence="7">
    <location>
        <position position="200"/>
    </location>
    <ligand>
        <name>Zn(2+)</name>
        <dbReference type="ChEBI" id="CHEBI:29105"/>
    </ligand>
</feature>
<evidence type="ECO:0000256" key="1">
    <source>
        <dbReference type="ARBA" id="ARBA00000552"/>
    </source>
</evidence>
<comment type="similarity">
    <text evidence="3 7">Belongs to the KduI family.</text>
</comment>
<dbReference type="KEGG" id="sno:Snov_3259"/>
<keyword evidence="10" id="KW-1185">Reference proteome</keyword>
<comment type="function">
    <text evidence="7">Catalyzes the isomerization of 5-dehydro-4-deoxy-D-glucuronate to 3-deoxy-D-glycero-2,5-hexodiulosonate.</text>
</comment>
<gene>
    <name evidence="7" type="primary">kduI</name>
    <name evidence="9" type="ordered locus">Snov_3259</name>
</gene>
<dbReference type="HAMAP" id="MF_00687">
    <property type="entry name" value="KduI"/>
    <property type="match status" value="1"/>
</dbReference>
<name>D7A8J9_ANCN5</name>
<dbReference type="EC" id="5.3.1.17" evidence="7"/>
<evidence type="ECO:0000256" key="4">
    <source>
        <dbReference type="ARBA" id="ARBA00022723"/>
    </source>
</evidence>
<evidence type="ECO:0000256" key="5">
    <source>
        <dbReference type="ARBA" id="ARBA00022833"/>
    </source>
</evidence>
<dbReference type="GO" id="GO:0008697">
    <property type="term" value="F:4-deoxy-L-threo-5-hexosulose-uronate ketol-isomerase activity"/>
    <property type="evidence" value="ECO:0007669"/>
    <property type="project" value="UniProtKB-UniRule"/>
</dbReference>
<dbReference type="EMBL" id="CP002026">
    <property type="protein sequence ID" value="ADH90533.1"/>
    <property type="molecule type" value="Genomic_DNA"/>
</dbReference>
<comment type="catalytic activity">
    <reaction evidence="1 7">
        <text>5-dehydro-4-deoxy-D-glucuronate = 3-deoxy-D-glycero-2,5-hexodiulosonate</text>
        <dbReference type="Rhea" id="RHEA:23896"/>
        <dbReference type="ChEBI" id="CHEBI:17117"/>
        <dbReference type="ChEBI" id="CHEBI:29071"/>
        <dbReference type="EC" id="5.3.1.17"/>
    </reaction>
</comment>
<dbReference type="InterPro" id="IPR011051">
    <property type="entry name" value="RmlC_Cupin_sf"/>
</dbReference>
<protein>
    <recommendedName>
        <fullName evidence="7">4-deoxy-L-threo-5-hexosulose-uronate ketol-isomerase</fullName>
        <ecNumber evidence="7">5.3.1.17</ecNumber>
    </recommendedName>
    <alternativeName>
        <fullName evidence="7">5-keto-4-deoxyuronate isomerase</fullName>
    </alternativeName>
    <alternativeName>
        <fullName evidence="7">DKI isomerase</fullName>
    </alternativeName>
</protein>
<dbReference type="GO" id="GO:0019698">
    <property type="term" value="P:D-galacturonate catabolic process"/>
    <property type="evidence" value="ECO:0007669"/>
    <property type="project" value="TreeGrafter"/>
</dbReference>
<reference evidence="9 10" key="1">
    <citation type="journal article" date="2012" name="Stand. Genomic Sci.">
        <title>Complete genome sequence of the facultatively chemolithoautotrophic and methylotrophic alpha Proteobacterium Starkeya novella type strain (ATCC 8093(T)).</title>
        <authorList>
            <person name="Kappler U."/>
            <person name="Davenport K."/>
            <person name="Beatson S."/>
            <person name="Lucas S."/>
            <person name="Lapidus A."/>
            <person name="Copeland A."/>
            <person name="Berry K.W."/>
            <person name="Glavina Del Rio T."/>
            <person name="Hammon N."/>
            <person name="Dalin E."/>
            <person name="Tice H."/>
            <person name="Pitluck S."/>
            <person name="Richardson P."/>
            <person name="Bruce D."/>
            <person name="Goodwin L.A."/>
            <person name="Han C."/>
            <person name="Tapia R."/>
            <person name="Detter J.C."/>
            <person name="Chang Y.J."/>
            <person name="Jeffries C.D."/>
            <person name="Land M."/>
            <person name="Hauser L."/>
            <person name="Kyrpides N.C."/>
            <person name="Goker M."/>
            <person name="Ivanova N."/>
            <person name="Klenk H.P."/>
            <person name="Woyke T."/>
        </authorList>
    </citation>
    <scope>NUCLEOTIDE SEQUENCE [LARGE SCALE GENOMIC DNA]</scope>
    <source>
        <strain evidence="10">ATCC 8093 / DSM 506 / JCM 20403 / CCM 1077 / IAM 12100 / NBRC 12443 / NCIMB 10456</strain>
    </source>
</reference>
<keyword evidence="6 7" id="KW-0413">Isomerase</keyword>
<dbReference type="InterPro" id="IPR007045">
    <property type="entry name" value="KduI"/>
</dbReference>
<dbReference type="PANTHER" id="PTHR38461:SF1">
    <property type="entry name" value="4-DEOXY-L-THREO-5-HEXOSULOSE-URONATE KETOL-ISOMERASE"/>
    <property type="match status" value="1"/>
</dbReference>
<evidence type="ECO:0000256" key="2">
    <source>
        <dbReference type="ARBA" id="ARBA00005148"/>
    </source>
</evidence>
<dbReference type="CDD" id="cd20294">
    <property type="entry name" value="cupin_KduI_N"/>
    <property type="match status" value="1"/>
</dbReference>
<evidence type="ECO:0000256" key="7">
    <source>
        <dbReference type="HAMAP-Rule" id="MF_00687"/>
    </source>
</evidence>
<sequence length="280" mass="30769">MDIRHAIHPDQAEALDTAGLRRHFLIDTVFDEGGIRATYSHYDRMMVLGIAPAAAGALAFDAALAKVAGSEFFLERRELGGINIGAGPLRVTADGESFTVAPQEALYLGMGARDVTFANVDPSRPARLYANSAPAHSRHPSRVVRQEEASPQPMGALETSNKRTIFKYLHPGVLPTCQIVMGLTRLEGGSVWNTMPAHTHDRRMESYFYFEVPAESFVLHLMGRPEETRHLMVRNEQAVLSPPWSIHSGAGTGSYAFIWAMAGDNQSFADMDFVPMGELR</sequence>
<dbReference type="RefSeq" id="WP_013168034.1">
    <property type="nucleotide sequence ID" value="NC_014217.1"/>
</dbReference>
<dbReference type="InterPro" id="IPR014710">
    <property type="entry name" value="RmlC-like_jellyroll"/>
</dbReference>
<comment type="cofactor">
    <cofactor evidence="7">
        <name>Zn(2+)</name>
        <dbReference type="ChEBI" id="CHEBI:29105"/>
    </cofactor>
    <text evidence="7">Binds 1 zinc ion per subunit.</text>
</comment>
<evidence type="ECO:0000313" key="10">
    <source>
        <dbReference type="Proteomes" id="UP000006633"/>
    </source>
</evidence>
<keyword evidence="5 7" id="KW-0862">Zinc</keyword>
<dbReference type="NCBIfam" id="NF002091">
    <property type="entry name" value="PRK00924.1"/>
    <property type="match status" value="1"/>
</dbReference>
<feature type="binding site" evidence="7">
    <location>
        <position position="205"/>
    </location>
    <ligand>
        <name>Zn(2+)</name>
        <dbReference type="ChEBI" id="CHEBI:29105"/>
    </ligand>
</feature>
<dbReference type="UniPathway" id="UPA00545">
    <property type="reaction ID" value="UER00826"/>
</dbReference>
<dbReference type="AlphaFoldDB" id="D7A8J9"/>
<dbReference type="STRING" id="639283.Snov_3259"/>
<dbReference type="SUPFAM" id="SSF51182">
    <property type="entry name" value="RmlC-like cupins"/>
    <property type="match status" value="1"/>
</dbReference>
<dbReference type="OrthoDB" id="9770644at2"/>
<dbReference type="Gene3D" id="2.60.120.520">
    <property type="entry name" value="pectin degrading enzyme 5-keto 4- deoxyuronate isomerase, domain 1"/>
    <property type="match status" value="1"/>
</dbReference>
<accession>D7A8J9</accession>
<proteinExistence type="inferred from homology"/>